<dbReference type="FunFam" id="3.60.21.10:FF:000011">
    <property type="entry name" value="Double-strand break repair protein"/>
    <property type="match status" value="1"/>
</dbReference>
<keyword evidence="6 16" id="KW-0540">Nuclease</keyword>
<keyword evidence="9 16" id="KW-0227">DNA damage</keyword>
<feature type="active site" description="Proton donor" evidence="17">
    <location>
        <position position="128"/>
    </location>
</feature>
<dbReference type="GO" id="GO:0030870">
    <property type="term" value="C:Mre11 complex"/>
    <property type="evidence" value="ECO:0007669"/>
    <property type="project" value="UniProtKB-UniRule"/>
</dbReference>
<dbReference type="GO" id="GO:0035861">
    <property type="term" value="C:site of double-strand break"/>
    <property type="evidence" value="ECO:0007669"/>
    <property type="project" value="TreeGrafter"/>
</dbReference>
<evidence type="ECO:0000256" key="19">
    <source>
        <dbReference type="SAM" id="MobiDB-lite"/>
    </source>
</evidence>
<dbReference type="InterPro" id="IPR041796">
    <property type="entry name" value="Mre11_N"/>
</dbReference>
<evidence type="ECO:0000256" key="4">
    <source>
        <dbReference type="ARBA" id="ARBA00009028"/>
    </source>
</evidence>
<dbReference type="PIRSF" id="PIRSF000882">
    <property type="entry name" value="DSB_repair_MRE11"/>
    <property type="match status" value="1"/>
</dbReference>
<evidence type="ECO:0000259" key="20">
    <source>
        <dbReference type="SMART" id="SM01347"/>
    </source>
</evidence>
<dbReference type="SMART" id="SM01347">
    <property type="entry name" value="Mre11_DNA_bind"/>
    <property type="match status" value="1"/>
</dbReference>
<keyword evidence="13 16" id="KW-0464">Manganese</keyword>
<keyword evidence="22" id="KW-1185">Reference proteome</keyword>
<proteinExistence type="inferred from homology"/>
<evidence type="ECO:0000256" key="6">
    <source>
        <dbReference type="ARBA" id="ARBA00022722"/>
    </source>
</evidence>
<dbReference type="GO" id="GO:0000014">
    <property type="term" value="F:single-stranded DNA endodeoxyribonuclease activity"/>
    <property type="evidence" value="ECO:0007669"/>
    <property type="project" value="TreeGrafter"/>
</dbReference>
<evidence type="ECO:0000256" key="1">
    <source>
        <dbReference type="ARBA" id="ARBA00001936"/>
    </source>
</evidence>
<keyword evidence="12 16" id="KW-0234">DNA repair</keyword>
<organism evidence="21 22">
    <name type="scientific">Sungouiella intermedia</name>
    <dbReference type="NCBI Taxonomy" id="45354"/>
    <lineage>
        <taxon>Eukaryota</taxon>
        <taxon>Fungi</taxon>
        <taxon>Dikarya</taxon>
        <taxon>Ascomycota</taxon>
        <taxon>Saccharomycotina</taxon>
        <taxon>Pichiomycetes</taxon>
        <taxon>Metschnikowiaceae</taxon>
        <taxon>Sungouiella</taxon>
    </lineage>
</organism>
<evidence type="ECO:0000256" key="3">
    <source>
        <dbReference type="ARBA" id="ARBA00004286"/>
    </source>
</evidence>
<dbReference type="GO" id="GO:0000724">
    <property type="term" value="P:double-strand break repair via homologous recombination"/>
    <property type="evidence" value="ECO:0007669"/>
    <property type="project" value="TreeGrafter"/>
</dbReference>
<keyword evidence="5" id="KW-0158">Chromosome</keyword>
<evidence type="ECO:0000256" key="18">
    <source>
        <dbReference type="RuleBase" id="RU003447"/>
    </source>
</evidence>
<dbReference type="PANTHER" id="PTHR10139">
    <property type="entry name" value="DOUBLE-STRAND BREAK REPAIR PROTEIN MRE11"/>
    <property type="match status" value="1"/>
</dbReference>
<reference evidence="21 22" key="1">
    <citation type="submission" date="2016-10" db="EMBL/GenBank/DDBJ databases">
        <authorList>
            <person name="de Groot N.N."/>
        </authorList>
    </citation>
    <scope>NUCLEOTIDE SEQUENCE [LARGE SCALE GENOMIC DNA]</scope>
    <source>
        <strain evidence="21 22">CBS 141442</strain>
    </source>
</reference>
<evidence type="ECO:0000256" key="17">
    <source>
        <dbReference type="PIRSR" id="PIRSR000882-1"/>
    </source>
</evidence>
<dbReference type="EMBL" id="LT635760">
    <property type="protein sequence ID" value="SGZ55452.1"/>
    <property type="molecule type" value="Genomic_DNA"/>
</dbReference>
<dbReference type="PANTHER" id="PTHR10139:SF1">
    <property type="entry name" value="DOUBLE-STRAND BREAK REPAIR PROTEIN MRE11"/>
    <property type="match status" value="1"/>
</dbReference>
<sequence>MPPVDHIEPGPDTIRILLTTDNHVGYLENDPVRGDDSWKTFQEVTYLAKSHDVDMLVQGGDLFHVTKPLKKSLFHVIQSLRLNCLGDRPCELELLSDPALALRSGETVNYEDPNLNVAVPVFAISGNHDDATGEGMLSPLDVMAATGLVNYFGQIPQSDKIKVTPLLFQKGTSKLALYGINNMRDERLQRIMKNGDVTFQRPKEHSDFFNLMCIHQNHFRHTMTSYVPEDFLPSFLDFVLWGHEHECIPFPQYNPTTGFDTLQAGSTVATSLSEGETAPKHVFLLDIKGKEYLITPIALQSVRPFVMKEISLAKENFVEGPASKADIQTFLTQQVESLIADAKKEHESTGATDIDILPLIRLRVDHTGDYEVENSRRFSNKFVGKIANVNDILLYHKKKASKQESQPKLHEPTVDSDNTLKVSIQQLLKQVLGESNLFLIPEDGMFDVTKKFIEQEDKQIFNDYVDKTIDNAAKALLDVNIDEEEFHVGDEGNVKRSFRQLLNKLRMDSQRKPITEDSTWEEPPACPVKAAPKSKSILLSDDDEDDDFTEKKPKPTRKKTIKQAEINSDSDIEMIDPEPKLRKAARKAPARRKPTKSAEIVSDFSEGDYEAEPEPKAKTRKAPAKRVTKSRATRKKKDDDLGSMLDDILSLAG</sequence>
<dbReference type="GO" id="GO:0000723">
    <property type="term" value="P:telomere maintenance"/>
    <property type="evidence" value="ECO:0007669"/>
    <property type="project" value="TreeGrafter"/>
</dbReference>
<evidence type="ECO:0000256" key="12">
    <source>
        <dbReference type="ARBA" id="ARBA00023204"/>
    </source>
</evidence>
<dbReference type="Pfam" id="PF04152">
    <property type="entry name" value="Mre11_DNA_bind"/>
    <property type="match status" value="1"/>
</dbReference>
<comment type="subcellular location">
    <subcellularLocation>
        <location evidence="3">Chromosome</location>
    </subcellularLocation>
    <subcellularLocation>
        <location evidence="2 16">Nucleus</location>
    </subcellularLocation>
</comment>
<feature type="compositionally biased region" description="Basic residues" evidence="19">
    <location>
        <begin position="618"/>
        <end position="635"/>
    </location>
</feature>
<dbReference type="InterPro" id="IPR038487">
    <property type="entry name" value="Mre11_capping_dom"/>
</dbReference>
<evidence type="ECO:0000256" key="10">
    <source>
        <dbReference type="ARBA" id="ARBA00022801"/>
    </source>
</evidence>
<dbReference type="SUPFAM" id="SSF56300">
    <property type="entry name" value="Metallo-dependent phosphatases"/>
    <property type="match status" value="1"/>
</dbReference>
<dbReference type="CDD" id="cd00840">
    <property type="entry name" value="MPP_Mre11_N"/>
    <property type="match status" value="1"/>
</dbReference>
<dbReference type="InterPro" id="IPR004843">
    <property type="entry name" value="Calcineurin-like_PHP"/>
</dbReference>
<dbReference type="GO" id="GO:0030145">
    <property type="term" value="F:manganese ion binding"/>
    <property type="evidence" value="ECO:0007669"/>
    <property type="project" value="UniProtKB-UniRule"/>
</dbReference>
<evidence type="ECO:0000313" key="22">
    <source>
        <dbReference type="Proteomes" id="UP000182334"/>
    </source>
</evidence>
<dbReference type="GO" id="GO:0006303">
    <property type="term" value="P:double-strand break repair via nonhomologous end joining"/>
    <property type="evidence" value="ECO:0007669"/>
    <property type="project" value="TreeGrafter"/>
</dbReference>
<keyword evidence="14 16" id="KW-0539">Nucleus</keyword>
<dbReference type="Pfam" id="PF00149">
    <property type="entry name" value="Metallophos"/>
    <property type="match status" value="1"/>
</dbReference>
<dbReference type="Proteomes" id="UP000182334">
    <property type="component" value="Chromosome V"/>
</dbReference>
<feature type="compositionally biased region" description="Basic residues" evidence="19">
    <location>
        <begin position="582"/>
        <end position="595"/>
    </location>
</feature>
<dbReference type="GO" id="GO:0031573">
    <property type="term" value="P:mitotic intra-S DNA damage checkpoint signaling"/>
    <property type="evidence" value="ECO:0007669"/>
    <property type="project" value="TreeGrafter"/>
</dbReference>
<keyword evidence="15 16" id="KW-0469">Meiosis</keyword>
<dbReference type="InterPro" id="IPR029052">
    <property type="entry name" value="Metallo-depent_PP-like"/>
</dbReference>
<dbReference type="OrthoDB" id="30417at2759"/>
<evidence type="ECO:0000256" key="15">
    <source>
        <dbReference type="ARBA" id="ARBA00023254"/>
    </source>
</evidence>
<evidence type="ECO:0000256" key="9">
    <source>
        <dbReference type="ARBA" id="ARBA00022763"/>
    </source>
</evidence>
<evidence type="ECO:0000313" key="21">
    <source>
        <dbReference type="EMBL" id="SGZ55452.1"/>
    </source>
</evidence>
<accession>A0A1L0DG08</accession>
<evidence type="ECO:0000256" key="5">
    <source>
        <dbReference type="ARBA" id="ARBA00022454"/>
    </source>
</evidence>
<dbReference type="Gene3D" id="3.30.110.110">
    <property type="entry name" value="Mre11, capping domain"/>
    <property type="match status" value="1"/>
</dbReference>
<evidence type="ECO:0000256" key="13">
    <source>
        <dbReference type="ARBA" id="ARBA00023211"/>
    </source>
</evidence>
<dbReference type="NCBIfam" id="TIGR00583">
    <property type="entry name" value="mre11"/>
    <property type="match status" value="1"/>
</dbReference>
<protein>
    <recommendedName>
        <fullName evidence="16">Double-strand break repair protein</fullName>
    </recommendedName>
</protein>
<keyword evidence="8 16" id="KW-0255">Endonuclease</keyword>
<feature type="domain" description="Mre11 DNA-binding" evidence="20">
    <location>
        <begin position="292"/>
        <end position="452"/>
    </location>
</feature>
<evidence type="ECO:0000256" key="11">
    <source>
        <dbReference type="ARBA" id="ARBA00022839"/>
    </source>
</evidence>
<evidence type="ECO:0000256" key="2">
    <source>
        <dbReference type="ARBA" id="ARBA00004123"/>
    </source>
</evidence>
<keyword evidence="11 16" id="KW-0269">Exonuclease</keyword>
<dbReference type="InterPro" id="IPR003701">
    <property type="entry name" value="Mre11"/>
</dbReference>
<feature type="region of interest" description="Disordered" evidence="19">
    <location>
        <begin position="509"/>
        <end position="653"/>
    </location>
</feature>
<evidence type="ECO:0000256" key="7">
    <source>
        <dbReference type="ARBA" id="ARBA00022723"/>
    </source>
</evidence>
<keyword evidence="7" id="KW-0479">Metal-binding</keyword>
<dbReference type="GO" id="GO:0097552">
    <property type="term" value="P:mitochondrial double-strand break repair via homologous recombination"/>
    <property type="evidence" value="ECO:0007669"/>
    <property type="project" value="TreeGrafter"/>
</dbReference>
<dbReference type="STRING" id="45354.A0A1L0DG08"/>
<dbReference type="GO" id="GO:0008296">
    <property type="term" value="F:3'-5'-DNA exonuclease activity"/>
    <property type="evidence" value="ECO:0007669"/>
    <property type="project" value="InterPro"/>
</dbReference>
<dbReference type="InterPro" id="IPR007281">
    <property type="entry name" value="Mre11_DNA-bd"/>
</dbReference>
<comment type="similarity">
    <text evidence="4 16 18">Belongs to the MRE11/RAD32 family.</text>
</comment>
<keyword evidence="10 16" id="KW-0378">Hydrolase</keyword>
<dbReference type="AlphaFoldDB" id="A0A1L0DG08"/>
<gene>
    <name evidence="21" type="ORF">SAMEA4029010_CIC11G00000004697</name>
</gene>
<dbReference type="Gene3D" id="3.60.21.10">
    <property type="match status" value="1"/>
</dbReference>
<evidence type="ECO:0000256" key="14">
    <source>
        <dbReference type="ARBA" id="ARBA00023242"/>
    </source>
</evidence>
<evidence type="ECO:0000256" key="16">
    <source>
        <dbReference type="PIRNR" id="PIRNR000882"/>
    </source>
</evidence>
<evidence type="ECO:0000256" key="8">
    <source>
        <dbReference type="ARBA" id="ARBA00022759"/>
    </source>
</evidence>
<dbReference type="GO" id="GO:0042138">
    <property type="term" value="P:meiotic DNA double-strand break formation"/>
    <property type="evidence" value="ECO:0007669"/>
    <property type="project" value="TreeGrafter"/>
</dbReference>
<name>A0A1L0DG08_9ASCO</name>
<comment type="function">
    <text evidence="16">Core component of the MRN complex, which plays a central role in double-strand break (DSB) repair, DNA recombination, maintenance of telomere integrity and meiosis. The MRN complex is involved in the repair of DNA double-strand breaks (DSBs) via homologous recombination (HR), an error-free mechanism which primarily occurs during S and G2 phases. The complex (1) mediates the end resection of damaged DNA, which generates proper single-stranded DNA, a key initial steps in HR, and is (2) required for the recruitment of other repair factors and efficient activation of ATM and ATR upon DNA damage. Within the MRN complex, MRE11 possesses both single-strand endonuclease activity and double-strand-specific 3'-5' exonuclease activity. MRE11 first endonucleolytically cleaves the 5' strand at DNA DSB ends to prevent non-homologous end joining (NHEJ) and licence HR. It then generates a single-stranded DNA gap via 3' to 5' exonucleolytic degradation, which is required for single-strand invasion and recombination.</text>
</comment>
<dbReference type="GO" id="GO:0007095">
    <property type="term" value="P:mitotic G2 DNA damage checkpoint signaling"/>
    <property type="evidence" value="ECO:0007669"/>
    <property type="project" value="TreeGrafter"/>
</dbReference>
<comment type="cofactor">
    <cofactor evidence="1 16">
        <name>Mn(2+)</name>
        <dbReference type="ChEBI" id="CHEBI:29035"/>
    </cofactor>
</comment>